<accession>S4Y4X0</accession>
<dbReference type="AlphaFoldDB" id="S4Y4X0"/>
<dbReference type="HOGENOM" id="CLU_2182240_0_0_7"/>
<dbReference type="Proteomes" id="UP000014803">
    <property type="component" value="Chromosome"/>
</dbReference>
<reference evidence="2 3" key="1">
    <citation type="journal article" date="2013" name="Sci. Rep.">
        <title>Extraordinary expansion of a Sorangium cellulosum genome from an alkaline milieu.</title>
        <authorList>
            <person name="Han K."/>
            <person name="Li Z.F."/>
            <person name="Peng R."/>
            <person name="Zhu L.P."/>
            <person name="Zhou T."/>
            <person name="Wang L.G."/>
            <person name="Li S.G."/>
            <person name="Zhang X.B."/>
            <person name="Hu W."/>
            <person name="Wu Z.H."/>
            <person name="Qin N."/>
            <person name="Li Y.Z."/>
        </authorList>
    </citation>
    <scope>NUCLEOTIDE SEQUENCE [LARGE SCALE GENOMIC DNA]</scope>
    <source>
        <strain evidence="2 3">So0157-2</strain>
    </source>
</reference>
<sequence>MVCGASLVTVNRWEGGRAQPALKAPDLAMLETAVRHHGADVVRDRLLGVCGNELKRRRELVRLSEVEPPSSWTKSSRVPDSAGAGAGASGAASSPTSRSCARPPASADA</sequence>
<dbReference type="EMBL" id="CP003969">
    <property type="protein sequence ID" value="AGP39476.1"/>
    <property type="molecule type" value="Genomic_DNA"/>
</dbReference>
<organism evidence="2 3">
    <name type="scientific">Sorangium cellulosum So0157-2</name>
    <dbReference type="NCBI Taxonomy" id="1254432"/>
    <lineage>
        <taxon>Bacteria</taxon>
        <taxon>Pseudomonadati</taxon>
        <taxon>Myxococcota</taxon>
        <taxon>Polyangia</taxon>
        <taxon>Polyangiales</taxon>
        <taxon>Polyangiaceae</taxon>
        <taxon>Sorangium</taxon>
    </lineage>
</organism>
<dbReference type="PATRIC" id="fig|1254432.3.peg.8230"/>
<evidence type="ECO:0000256" key="1">
    <source>
        <dbReference type="SAM" id="MobiDB-lite"/>
    </source>
</evidence>
<dbReference type="KEGG" id="scu:SCE1572_36315"/>
<feature type="region of interest" description="Disordered" evidence="1">
    <location>
        <begin position="64"/>
        <end position="109"/>
    </location>
</feature>
<protein>
    <submittedName>
        <fullName evidence="2">Uncharacterized protein</fullName>
    </submittedName>
</protein>
<evidence type="ECO:0000313" key="2">
    <source>
        <dbReference type="EMBL" id="AGP39476.1"/>
    </source>
</evidence>
<proteinExistence type="predicted"/>
<name>S4Y4X0_SORCE</name>
<evidence type="ECO:0000313" key="3">
    <source>
        <dbReference type="Proteomes" id="UP000014803"/>
    </source>
</evidence>
<gene>
    <name evidence="2" type="ORF">SCE1572_36315</name>
</gene>